<dbReference type="EMBL" id="JACBFH010000001">
    <property type="protein sequence ID" value="NYY92970.1"/>
    <property type="molecule type" value="Genomic_DNA"/>
</dbReference>
<sequence length="115" mass="13343">MSNNRQASLREKMHAIFVAHPMFEEILDEISFHIKQYEPEGEASAPCLPVVGPTGVGKSTLFKKLRNLHPRVPNARRGILPNGLRARGVYYHPGEDLYQRYSWFNIERTWRPLLE</sequence>
<dbReference type="InterPro" id="IPR008868">
    <property type="entry name" value="TniB"/>
</dbReference>
<dbReference type="Gene3D" id="3.40.50.300">
    <property type="entry name" value="P-loop containing nucleotide triphosphate hydrolases"/>
    <property type="match status" value="1"/>
</dbReference>
<dbReference type="AlphaFoldDB" id="A0A7Z0QGA1"/>
<dbReference type="Pfam" id="PF05621">
    <property type="entry name" value="TniB"/>
    <property type="match status" value="1"/>
</dbReference>
<reference evidence="1" key="1">
    <citation type="submission" date="2020-06" db="EMBL/GenBank/DDBJ databases">
        <title>Whole Genome Sequence of Bradyrhizobium sp. Strain 323S2.</title>
        <authorList>
            <person name="Bromfield E.S.P."/>
        </authorList>
    </citation>
    <scope>NUCLEOTIDE SEQUENCE [LARGE SCALE GENOMIC DNA]</scope>
    <source>
        <strain evidence="1">323S2</strain>
    </source>
</reference>
<proteinExistence type="predicted"/>
<name>A0A7Z0QGA1_9BRAD</name>
<gene>
    <name evidence="1" type="ORF">G6321_32725</name>
</gene>
<evidence type="ECO:0000313" key="1">
    <source>
        <dbReference type="EMBL" id="NYY92970.1"/>
    </source>
</evidence>
<dbReference type="InterPro" id="IPR027417">
    <property type="entry name" value="P-loop_NTPase"/>
</dbReference>
<dbReference type="SUPFAM" id="SSF52540">
    <property type="entry name" value="P-loop containing nucleoside triphosphate hydrolases"/>
    <property type="match status" value="1"/>
</dbReference>
<comment type="caution">
    <text evidence="1">The sequence shown here is derived from an EMBL/GenBank/DDBJ whole genome shotgun (WGS) entry which is preliminary data.</text>
</comment>
<organism evidence="1">
    <name type="scientific">Bradyrhizobium barranii subsp. barranii</name>
    <dbReference type="NCBI Taxonomy" id="2823807"/>
    <lineage>
        <taxon>Bacteria</taxon>
        <taxon>Pseudomonadati</taxon>
        <taxon>Pseudomonadota</taxon>
        <taxon>Alphaproteobacteria</taxon>
        <taxon>Hyphomicrobiales</taxon>
        <taxon>Nitrobacteraceae</taxon>
        <taxon>Bradyrhizobium</taxon>
        <taxon>Bradyrhizobium barranii</taxon>
    </lineage>
</organism>
<protein>
    <submittedName>
        <fullName evidence="1">TniB family NTP-binding protein</fullName>
    </submittedName>
</protein>
<accession>A0A7Z0QGA1</accession>